<protein>
    <submittedName>
        <fullName evidence="5">M15 family metallopeptidase</fullName>
    </submittedName>
</protein>
<accession>A0A9D1S9F0</accession>
<dbReference type="Pfam" id="PF13539">
    <property type="entry name" value="Peptidase_M15_4"/>
    <property type="match status" value="1"/>
</dbReference>
<dbReference type="InterPro" id="IPR013830">
    <property type="entry name" value="SGNH_hydro"/>
</dbReference>
<keyword evidence="2" id="KW-0812">Transmembrane</keyword>
<comment type="caution">
    <text evidence="5">The sequence shown here is derived from an EMBL/GenBank/DDBJ whole genome shotgun (WGS) entry which is preliminary data.</text>
</comment>
<evidence type="ECO:0000313" key="5">
    <source>
        <dbReference type="EMBL" id="HIU51770.1"/>
    </source>
</evidence>
<dbReference type="Proteomes" id="UP000824093">
    <property type="component" value="Unassembled WGS sequence"/>
</dbReference>
<evidence type="ECO:0000313" key="6">
    <source>
        <dbReference type="Proteomes" id="UP000824093"/>
    </source>
</evidence>
<dbReference type="EMBL" id="DVNH01000026">
    <property type="protein sequence ID" value="HIU51770.1"/>
    <property type="molecule type" value="Genomic_DNA"/>
</dbReference>
<reference evidence="5" key="2">
    <citation type="journal article" date="2021" name="PeerJ">
        <title>Extensive microbial diversity within the chicken gut microbiome revealed by metagenomics and culture.</title>
        <authorList>
            <person name="Gilroy R."/>
            <person name="Ravi A."/>
            <person name="Getino M."/>
            <person name="Pursley I."/>
            <person name="Horton D.L."/>
            <person name="Alikhan N.F."/>
            <person name="Baker D."/>
            <person name="Gharbi K."/>
            <person name="Hall N."/>
            <person name="Watson M."/>
            <person name="Adriaenssens E.M."/>
            <person name="Foster-Nyarko E."/>
            <person name="Jarju S."/>
            <person name="Secka A."/>
            <person name="Antonio M."/>
            <person name="Oren A."/>
            <person name="Chaudhuri R.R."/>
            <person name="La Ragione R."/>
            <person name="Hildebrand F."/>
            <person name="Pallen M.J."/>
        </authorList>
    </citation>
    <scope>NUCLEOTIDE SEQUENCE</scope>
    <source>
        <strain evidence="5">CHK195-15760</strain>
    </source>
</reference>
<gene>
    <name evidence="5" type="ORF">IAB70_04005</name>
</gene>
<dbReference type="Gene3D" id="3.40.50.1110">
    <property type="entry name" value="SGNH hydrolase"/>
    <property type="match status" value="1"/>
</dbReference>
<evidence type="ECO:0000256" key="2">
    <source>
        <dbReference type="SAM" id="Phobius"/>
    </source>
</evidence>
<dbReference type="SUPFAM" id="SSF55166">
    <property type="entry name" value="Hedgehog/DD-peptidase"/>
    <property type="match status" value="1"/>
</dbReference>
<name>A0A9D1S9F0_9FIRM</name>
<sequence>MSDNVEDMSKSRKEETGKDGRSGIDKASAGAQKAKNAAKTAKKAAKAAKTVKSSALVVKILALAWPAIIVLVILFLLIGVAGFITSVPGLLMDKITEITSGLWDGFASFFVGNEAYIHKEDETKLANYLQNMGYDVVGFGFAAPDEVTESQDGNGDKYSNAQSKYLLAYLLADYNTYTVHGNVQNAVSGFFNSIRGKSTGQVTGMLCFDDNGLIDTKTVKADRANKKVTVNVLNPELLSWFNTDSYTFDLEGWTGRYGKPLEFLLTLHIATMAPDLALHVASDEEFDTKVHIGFDDVISYVRAQYTISSDTVDHLKQLQTTEPGKVIWEIEGLEYLYTKIQSDNTLILQTEDFKKIQEIYNKTYGAYDNFEACIEYMKVFIPYLEKVEAGEEQMPSVLYNTGMGVYYKNPDGGDSNNPVVVTGMGSTMDSFMEEAREGSDATYKADTESYYSDLITPTEAMQSGDTNEAYVKRMREALEKALETAEADLPVMKENSDETAQERNKLVDSLNEIGISNIAAIEQAIDLSDKNDGKGQEIKSVQPYITYVEKSWYKNIYFVINDSIRNAVGGADSWLQNASDFSAYQTESGVTKELSPYEFNPGSNSDQKDMVSGDQGKFEIIETRSNTTQRTQTRQPLRGATNPRIKELLVGAGNQDSEGTNPKPEYYIYDGSRKTAQKIKELKEKEKDLPDGLSEKELSEEINKMDPDNIYRPIDFNKNSLSAFTILENMKSEDADFILRDLKDLLVELKYFKASDLEDKYVGLLDWIIPAYQPEEWPEREFEKQNYEYGTLIKYRENIVKGGRSQAADLDILKISDQDAWERLTNGKISARPQDKATNSDLQNEVDKKIKTITVKIRTWAGDTGLERTDKEIQLQVNEELEEMWIAFFEDLYESAPDFCIVEWGGYRVDGTGVGQVGQKSAHNYGAAVDLNWSQNYYGKQPMTKAEWEAMPESREKYQEIYINSPMVEVAHKYTLSWGGDWTSCKDNMHFSFFADESRDTLIQKWGNGQVIQNTGLSKKIDSLENFLFIGDSYTKGIEGYGYLEECKISAVNGVSPSYWLSNINSLPTDEVKGVCVLLGVNNPSEISQMKQLIDALKNRYSSVPIFVQRVFPVGAGYSNASSMNSRISAFNDEIEKYCEGIEDVTFIDTTKGFIDSEGYLASGATDDNLHIAAGSYSAWIDNIKNKILGSYMGAAEAIKFEDQDVITPGIGEITKISKKSITIKFTETNLVKDMEMTISGFQVDESLKKGDMLDKEQKIGKTLKEDILLILRTANKAVIENIEDYMPPPEIETNEGTAGFVENPEGTDIERWRDIVIGALTELGLDTSEDTVQRVLQQIENESSGDPYCVNDWDSNSSFDCSAGVLQAIASTYNTYKRPEDPEATAFTGDQYRAGNYDKNDPRFNGYYCIYACINYCAQRYGRDLPVWPGGGY</sequence>
<reference evidence="5" key="1">
    <citation type="submission" date="2020-10" db="EMBL/GenBank/DDBJ databases">
        <authorList>
            <person name="Gilroy R."/>
        </authorList>
    </citation>
    <scope>NUCLEOTIDE SEQUENCE</scope>
    <source>
        <strain evidence="5">CHK195-15760</strain>
    </source>
</reference>
<feature type="compositionally biased region" description="Basic and acidic residues" evidence="1">
    <location>
        <begin position="7"/>
        <end position="24"/>
    </location>
</feature>
<evidence type="ECO:0000259" key="3">
    <source>
        <dbReference type="Pfam" id="PF13472"/>
    </source>
</evidence>
<keyword evidence="2" id="KW-1133">Transmembrane helix</keyword>
<dbReference type="Gene3D" id="3.30.1380.10">
    <property type="match status" value="1"/>
</dbReference>
<dbReference type="InterPro" id="IPR036514">
    <property type="entry name" value="SGNH_hydro_sf"/>
</dbReference>
<organism evidence="5 6">
    <name type="scientific">Candidatus Merdicola faecigallinarum</name>
    <dbReference type="NCBI Taxonomy" id="2840862"/>
    <lineage>
        <taxon>Bacteria</taxon>
        <taxon>Bacillati</taxon>
        <taxon>Bacillota</taxon>
        <taxon>Clostridia</taxon>
        <taxon>Candidatus Merdicola</taxon>
    </lineage>
</organism>
<feature type="compositionally biased region" description="Low complexity" evidence="1">
    <location>
        <begin position="26"/>
        <end position="35"/>
    </location>
</feature>
<feature type="domain" description="SGNH hydrolase-type esterase" evidence="3">
    <location>
        <begin position="1050"/>
        <end position="1172"/>
    </location>
</feature>
<dbReference type="InterPro" id="IPR039561">
    <property type="entry name" value="Peptidase_M15C"/>
</dbReference>
<feature type="transmembrane region" description="Helical" evidence="2">
    <location>
        <begin position="56"/>
        <end position="84"/>
    </location>
</feature>
<evidence type="ECO:0000259" key="4">
    <source>
        <dbReference type="Pfam" id="PF13539"/>
    </source>
</evidence>
<feature type="region of interest" description="Disordered" evidence="1">
    <location>
        <begin position="1"/>
        <end position="35"/>
    </location>
</feature>
<proteinExistence type="predicted"/>
<dbReference type="Pfam" id="PF13472">
    <property type="entry name" value="Lipase_GDSL_2"/>
    <property type="match status" value="1"/>
</dbReference>
<evidence type="ECO:0000256" key="1">
    <source>
        <dbReference type="SAM" id="MobiDB-lite"/>
    </source>
</evidence>
<feature type="region of interest" description="Disordered" evidence="1">
    <location>
        <begin position="592"/>
        <end position="612"/>
    </location>
</feature>
<dbReference type="InterPro" id="IPR009045">
    <property type="entry name" value="Zn_M74/Hedgehog-like"/>
</dbReference>
<keyword evidence="2" id="KW-0472">Membrane</keyword>
<dbReference type="CDD" id="cd14845">
    <property type="entry name" value="L-Ala-D-Glu_peptidase_like"/>
    <property type="match status" value="1"/>
</dbReference>
<dbReference type="GO" id="GO:0008233">
    <property type="term" value="F:peptidase activity"/>
    <property type="evidence" value="ECO:0007669"/>
    <property type="project" value="InterPro"/>
</dbReference>
<dbReference type="SUPFAM" id="SSF52266">
    <property type="entry name" value="SGNH hydrolase"/>
    <property type="match status" value="1"/>
</dbReference>
<feature type="domain" description="Peptidase M15C" evidence="4">
    <location>
        <begin position="919"/>
        <end position="992"/>
    </location>
</feature>